<accession>A0A934M0V0</accession>
<dbReference type="GO" id="GO:0016020">
    <property type="term" value="C:membrane"/>
    <property type="evidence" value="ECO:0007669"/>
    <property type="project" value="UniProtKB-SubCell"/>
</dbReference>
<evidence type="ECO:0000256" key="7">
    <source>
        <dbReference type="ARBA" id="ARBA00023288"/>
    </source>
</evidence>
<evidence type="ECO:0000313" key="10">
    <source>
        <dbReference type="EMBL" id="MBI6872564.1"/>
    </source>
</evidence>
<dbReference type="InterPro" id="IPR038501">
    <property type="entry name" value="Spore_GerAC_C_sf"/>
</dbReference>
<evidence type="ECO:0000256" key="1">
    <source>
        <dbReference type="ARBA" id="ARBA00004635"/>
    </source>
</evidence>
<dbReference type="GO" id="GO:0009847">
    <property type="term" value="P:spore germination"/>
    <property type="evidence" value="ECO:0007669"/>
    <property type="project" value="InterPro"/>
</dbReference>
<name>A0A934M0V0_9CLOT</name>
<gene>
    <name evidence="10" type="ORF">I6U51_07540</name>
</gene>
<protein>
    <submittedName>
        <fullName evidence="10">Ger(X)C family spore germination protein</fullName>
    </submittedName>
</protein>
<dbReference type="NCBIfam" id="TIGR02887">
    <property type="entry name" value="spore_ger_x_C"/>
    <property type="match status" value="1"/>
</dbReference>
<dbReference type="InterPro" id="IPR008844">
    <property type="entry name" value="Spore_GerAC-like"/>
</dbReference>
<dbReference type="PROSITE" id="PS51257">
    <property type="entry name" value="PROKAR_LIPOPROTEIN"/>
    <property type="match status" value="1"/>
</dbReference>
<evidence type="ECO:0000313" key="11">
    <source>
        <dbReference type="Proteomes" id="UP000622687"/>
    </source>
</evidence>
<dbReference type="AlphaFoldDB" id="A0A934M0V0"/>
<dbReference type="InterPro" id="IPR046953">
    <property type="entry name" value="Spore_GerAC-like_C"/>
</dbReference>
<dbReference type="Gene3D" id="6.20.190.10">
    <property type="entry name" value="Nutrient germinant receptor protein C, domain 1"/>
    <property type="match status" value="1"/>
</dbReference>
<keyword evidence="7" id="KW-0449">Lipoprotein</keyword>
<dbReference type="InterPro" id="IPR057336">
    <property type="entry name" value="GerAC_N"/>
</dbReference>
<organism evidence="10 11">
    <name type="scientific">Clostridium aciditolerans</name>
    <dbReference type="NCBI Taxonomy" id="339861"/>
    <lineage>
        <taxon>Bacteria</taxon>
        <taxon>Bacillati</taxon>
        <taxon>Bacillota</taxon>
        <taxon>Clostridia</taxon>
        <taxon>Eubacteriales</taxon>
        <taxon>Clostridiaceae</taxon>
        <taxon>Clostridium</taxon>
    </lineage>
</organism>
<comment type="caution">
    <text evidence="10">The sequence shown here is derived from an EMBL/GenBank/DDBJ whole genome shotgun (WGS) entry which is preliminary data.</text>
</comment>
<comment type="subcellular location">
    <subcellularLocation>
        <location evidence="1">Membrane</location>
        <topology evidence="1">Lipid-anchor</topology>
    </subcellularLocation>
</comment>
<keyword evidence="3" id="KW-0309">Germination</keyword>
<dbReference type="Gene3D" id="3.30.300.210">
    <property type="entry name" value="Nutrient germinant receptor protein C, domain 3"/>
    <property type="match status" value="1"/>
</dbReference>
<proteinExistence type="inferred from homology"/>
<reference evidence="10" key="1">
    <citation type="submission" date="2020-12" db="EMBL/GenBank/DDBJ databases">
        <title>Clostridium thailandense sp. nov., a novel acetogenic bacterium isolated from peat land soil in Thailand.</title>
        <authorList>
            <person name="Chaikitkaew S."/>
            <person name="Birkeland N.K."/>
        </authorList>
    </citation>
    <scope>NUCLEOTIDE SEQUENCE</scope>
    <source>
        <strain evidence="10">DSM 17425</strain>
    </source>
</reference>
<keyword evidence="11" id="KW-1185">Reference proteome</keyword>
<dbReference type="Proteomes" id="UP000622687">
    <property type="component" value="Unassembled WGS sequence"/>
</dbReference>
<evidence type="ECO:0000256" key="4">
    <source>
        <dbReference type="ARBA" id="ARBA00022729"/>
    </source>
</evidence>
<dbReference type="EMBL" id="JAEEGB010000007">
    <property type="protein sequence ID" value="MBI6872564.1"/>
    <property type="molecule type" value="Genomic_DNA"/>
</dbReference>
<dbReference type="Pfam" id="PF05504">
    <property type="entry name" value="Spore_GerAC"/>
    <property type="match status" value="1"/>
</dbReference>
<dbReference type="RefSeq" id="WP_211142067.1">
    <property type="nucleotide sequence ID" value="NZ_JAEEGB010000007.1"/>
</dbReference>
<dbReference type="PANTHER" id="PTHR35789">
    <property type="entry name" value="SPORE GERMINATION PROTEIN B3"/>
    <property type="match status" value="1"/>
</dbReference>
<keyword evidence="6" id="KW-0564">Palmitate</keyword>
<comment type="similarity">
    <text evidence="2">Belongs to the GerABKC lipoprotein family.</text>
</comment>
<evidence type="ECO:0000259" key="8">
    <source>
        <dbReference type="Pfam" id="PF05504"/>
    </source>
</evidence>
<evidence type="ECO:0000259" key="9">
    <source>
        <dbReference type="Pfam" id="PF25198"/>
    </source>
</evidence>
<dbReference type="Pfam" id="PF25198">
    <property type="entry name" value="Spore_GerAC_N"/>
    <property type="match status" value="1"/>
</dbReference>
<evidence type="ECO:0000256" key="6">
    <source>
        <dbReference type="ARBA" id="ARBA00023139"/>
    </source>
</evidence>
<evidence type="ECO:0000256" key="5">
    <source>
        <dbReference type="ARBA" id="ARBA00023136"/>
    </source>
</evidence>
<evidence type="ECO:0000256" key="2">
    <source>
        <dbReference type="ARBA" id="ARBA00007886"/>
    </source>
</evidence>
<feature type="domain" description="Spore germination GerAC-like C-terminal" evidence="8">
    <location>
        <begin position="210"/>
        <end position="375"/>
    </location>
</feature>
<evidence type="ECO:0000256" key="3">
    <source>
        <dbReference type="ARBA" id="ARBA00022544"/>
    </source>
</evidence>
<sequence length="385" mass="43841">MKFIKLSILFIYIISNVFLSTGCWNYREVEQLGLAAGVSIDKDDDNNNYIVTAELINTEPSRGSTKVSSQLFSARGKTIFDAVRNLILITGKKIYWGHTKVIIINENIASNGIVPVIDWVNRDSEPRQDTWILISHGITARDVLKQKIPLTDVTSLHLNEIIRSQNPVYKFPQMDIWRFRRDISSNTTSAIAPVVKIEKINEFTFPEIYGTAVFKQDKLVGYLDGEETMDLLFIKNKIHEGSLILKQADNTSTDISLEIFKSKTKINSIYQNENFTLDINIDTVVAIDEVAGTKNFIDEPGRIKLEKDAEQLLKTRIEILLKKVQTNYKSDIFGFGDIIKRQHSDIWKSIPYTDEKVFSKMQFNVNVDLTIKGSGKISKPIRIGE</sequence>
<keyword evidence="5" id="KW-0472">Membrane</keyword>
<keyword evidence="4" id="KW-0732">Signal</keyword>
<dbReference type="PANTHER" id="PTHR35789:SF1">
    <property type="entry name" value="SPORE GERMINATION PROTEIN B3"/>
    <property type="match status" value="1"/>
</dbReference>
<feature type="domain" description="Spore germination protein N-terminal" evidence="9">
    <location>
        <begin position="25"/>
        <end position="197"/>
    </location>
</feature>